<dbReference type="SMART" id="SM00382">
    <property type="entry name" value="AAA"/>
    <property type="match status" value="1"/>
</dbReference>
<dbReference type="SUPFAM" id="SSF52540">
    <property type="entry name" value="P-loop containing nucleoside triphosphate hydrolases"/>
    <property type="match status" value="1"/>
</dbReference>
<dbReference type="Pfam" id="PF07724">
    <property type="entry name" value="AAA_2"/>
    <property type="match status" value="1"/>
</dbReference>
<dbReference type="InterPro" id="IPR003959">
    <property type="entry name" value="ATPase_AAA_core"/>
</dbReference>
<gene>
    <name evidence="4" type="primary">clpC</name>
</gene>
<evidence type="ECO:0000313" key="4">
    <source>
        <dbReference type="EMBL" id="BBD21443.1"/>
    </source>
</evidence>
<keyword evidence="4" id="KW-0378">Hydrolase</keyword>
<keyword evidence="1" id="KW-0547">Nucleotide-binding</keyword>
<dbReference type="PANTHER" id="PTHR11638">
    <property type="entry name" value="ATP-DEPENDENT CLP PROTEASE"/>
    <property type="match status" value="1"/>
</dbReference>
<dbReference type="GO" id="GO:0006508">
    <property type="term" value="P:proteolysis"/>
    <property type="evidence" value="ECO:0007669"/>
    <property type="project" value="UniProtKB-KW"/>
</dbReference>
<dbReference type="PRINTS" id="PR00300">
    <property type="entry name" value="CLPPROTEASEA"/>
</dbReference>
<evidence type="ECO:0000256" key="1">
    <source>
        <dbReference type="ARBA" id="ARBA00022741"/>
    </source>
</evidence>
<protein>
    <submittedName>
        <fullName evidence="4">Clp protease ATP binding subunit</fullName>
    </submittedName>
</protein>
<reference evidence="4" key="1">
    <citation type="submission" date="2011-08" db="EMBL/GenBank/DDBJ databases">
        <title>Complete nucleotide sequence of the plastid genome from the apicomplexan parasite Babesia rodhaini.</title>
        <authorList>
            <person name="Hikosaka K."/>
            <person name="Arisue N."/>
            <person name="Tsuji N."/>
            <person name="Horii T."/>
            <person name="Kita K."/>
            <person name="Tanabe K."/>
        </authorList>
    </citation>
    <scope>NUCLEOTIDE SEQUENCE</scope>
    <source>
        <strain evidence="4">Australian</strain>
    </source>
</reference>
<feature type="domain" description="AAA+ ATPase" evidence="3">
    <location>
        <begin position="319"/>
        <end position="486"/>
    </location>
</feature>
<dbReference type="GO" id="GO:0008233">
    <property type="term" value="F:peptidase activity"/>
    <property type="evidence" value="ECO:0007669"/>
    <property type="project" value="UniProtKB-KW"/>
</dbReference>
<organism evidence="4">
    <name type="scientific">Babesia rodhaini</name>
    <dbReference type="NCBI Taxonomy" id="5870"/>
    <lineage>
        <taxon>Eukaryota</taxon>
        <taxon>Sar</taxon>
        <taxon>Alveolata</taxon>
        <taxon>Apicomplexa</taxon>
        <taxon>Aconoidasida</taxon>
        <taxon>Piroplasmida</taxon>
        <taxon>Babesiidae</taxon>
        <taxon>Babesia</taxon>
    </lineage>
</organism>
<proteinExistence type="predicted"/>
<dbReference type="GO" id="GO:0005524">
    <property type="term" value="F:ATP binding"/>
    <property type="evidence" value="ECO:0007669"/>
    <property type="project" value="UniProtKB-KW"/>
</dbReference>
<dbReference type="CDD" id="cd19499">
    <property type="entry name" value="RecA-like_ClpB_Hsp104-like"/>
    <property type="match status" value="1"/>
</dbReference>
<dbReference type="Gene3D" id="3.40.50.300">
    <property type="entry name" value="P-loop containing nucleotide triphosphate hydrolases"/>
    <property type="match status" value="1"/>
</dbReference>
<dbReference type="InterPro" id="IPR001270">
    <property type="entry name" value="ClpA/B"/>
</dbReference>
<dbReference type="AlphaFoldDB" id="A0A455R284"/>
<dbReference type="GO" id="GO:0034605">
    <property type="term" value="P:cellular response to heat"/>
    <property type="evidence" value="ECO:0007669"/>
    <property type="project" value="TreeGrafter"/>
</dbReference>
<evidence type="ECO:0000259" key="3">
    <source>
        <dbReference type="SMART" id="SM00382"/>
    </source>
</evidence>
<dbReference type="EMBL" id="AB665055">
    <property type="protein sequence ID" value="BBD21443.1"/>
    <property type="molecule type" value="Genomic_DNA"/>
</dbReference>
<dbReference type="InterPro" id="IPR050130">
    <property type="entry name" value="ClpA_ClpB"/>
</dbReference>
<dbReference type="GO" id="GO:0016887">
    <property type="term" value="F:ATP hydrolysis activity"/>
    <property type="evidence" value="ECO:0007669"/>
    <property type="project" value="InterPro"/>
</dbReference>
<name>A0A455R284_BABRO</name>
<accession>A0A455R284</accession>
<dbReference type="InterPro" id="IPR003593">
    <property type="entry name" value="AAA+_ATPase"/>
</dbReference>
<dbReference type="GO" id="GO:0005737">
    <property type="term" value="C:cytoplasm"/>
    <property type="evidence" value="ECO:0007669"/>
    <property type="project" value="TreeGrafter"/>
</dbReference>
<keyword evidence="4" id="KW-0645">Protease</keyword>
<dbReference type="InterPro" id="IPR027417">
    <property type="entry name" value="P-loop_NTPase"/>
</dbReference>
<evidence type="ECO:0000256" key="2">
    <source>
        <dbReference type="ARBA" id="ARBA00022840"/>
    </source>
</evidence>
<keyword evidence="2" id="KW-0067">ATP-binding</keyword>
<dbReference type="PANTHER" id="PTHR11638:SF18">
    <property type="entry name" value="HEAT SHOCK PROTEIN 104"/>
    <property type="match status" value="1"/>
</dbReference>
<sequence length="568" mass="68822">MIYYYYLNNSNYINNNIFNKNMKLLNFRNFDYYLRFTKFNYLINYNNNRLFKLNIFSNLLKKINLIYIYINKLFFLNVSKVSRLDLEKKLFYYFNNFYYNNYKLFYNKNLDNLNFIIYYFLFISKFNNNIFYLFLNINNNNDYFYKFYKYLNIFIKDNKFIKFFNKNKDIIYNNNINDYFDIKKNLIFYINNKYTIILDYFFKNNNLINYISNINLLNNFIFDNLLITYSLTSYFDNFKIYNYFFLNFKKIYLFNNSLNLSYNINKYNLINIFFKFKKKLKFENCISNFIFGQEDQLYKLTTVGVNNLFNKNITNSIKPLGSWIICGPSGTGKTETSKIIYKILNNNRLLKFIKFDMSEFTEKHTSSRLIGSPPGYVGYSKGGELTNFVKENPNCIILFDEVEKANKYIYDLLLQVLDEGILTDSKGYKVRFNKSILIFVSNISSNNCKYKNIKFYNLDIINKLRKFFRIEFLNRLDNILIYKNLNLFSIYKILDKYLNNISSDIFININKFKLILSLIFLNNKCTTRQIIKLINNFIINKIIKLSNSILININNKSILYNYKKNIII</sequence>